<proteinExistence type="predicted"/>
<protein>
    <submittedName>
        <fullName evidence="1">Unnamed protein product</fullName>
    </submittedName>
</protein>
<comment type="caution">
    <text evidence="1">The sequence shown here is derived from an EMBL/GenBank/DDBJ whole genome shotgun (WGS) entry which is preliminary data.</text>
</comment>
<evidence type="ECO:0000313" key="1">
    <source>
        <dbReference type="EMBL" id="GMF65278.1"/>
    </source>
</evidence>
<dbReference type="AlphaFoldDB" id="A0A9W7D8N8"/>
<gene>
    <name evidence="1" type="ORF">Plil01_001796600</name>
</gene>
<reference evidence="1" key="1">
    <citation type="submission" date="2023-04" db="EMBL/GenBank/DDBJ databases">
        <title>Phytophthora lilii NBRC 32176.</title>
        <authorList>
            <person name="Ichikawa N."/>
            <person name="Sato H."/>
            <person name="Tonouchi N."/>
        </authorList>
    </citation>
    <scope>NUCLEOTIDE SEQUENCE</scope>
    <source>
        <strain evidence="1">NBRC 32176</strain>
    </source>
</reference>
<dbReference type="Proteomes" id="UP001165083">
    <property type="component" value="Unassembled WGS sequence"/>
</dbReference>
<sequence length="282" mass="30956">MVSLSNKLKLFQATFVKVIGSKAVCCEGQSVDGLLVVREGELCQFSPCGLRSPPDMSVSFALSGSLSEPQSARAFFTQLETAGDPLCFVRVNEAFHGFLPQNYVSRKQRELLHLALTRSKTSSVRRTSVLINCMGTGRGAGTSEPVATALRRGECVCVSSSWIPPRQSRQEKQPSRGIACAKAAIVSVATAELIFLSSSDLVQSLSVESRSQLHLNLQSIALMDSKRKYKTDIKQASRYSGPPTGRRSSNLLEQFVRDAHWSKFKDELVENVLRGRNEGVKR</sequence>
<dbReference type="EMBL" id="BSXW01012459">
    <property type="protein sequence ID" value="GMF65278.1"/>
    <property type="molecule type" value="Genomic_DNA"/>
</dbReference>
<keyword evidence="2" id="KW-1185">Reference proteome</keyword>
<evidence type="ECO:0000313" key="2">
    <source>
        <dbReference type="Proteomes" id="UP001165083"/>
    </source>
</evidence>
<organism evidence="1 2">
    <name type="scientific">Phytophthora lilii</name>
    <dbReference type="NCBI Taxonomy" id="2077276"/>
    <lineage>
        <taxon>Eukaryota</taxon>
        <taxon>Sar</taxon>
        <taxon>Stramenopiles</taxon>
        <taxon>Oomycota</taxon>
        <taxon>Peronosporomycetes</taxon>
        <taxon>Peronosporales</taxon>
        <taxon>Peronosporaceae</taxon>
        <taxon>Phytophthora</taxon>
    </lineage>
</organism>
<accession>A0A9W7D8N8</accession>
<dbReference type="OrthoDB" id="9450131at2759"/>
<name>A0A9W7D8N8_9STRA</name>